<accession>A7I4H9</accession>
<sequence length="310" mass="31822" precursor="true">MKRLLIVLALIACILIAGCTSIPAPAQEKGTLQFSSSPAGAQIYLDNQYQGTTPSTLTGVATGSHILEFRDAGYQSYITNITVASGTSNYYAALTLLASQTVQPTSAVTGGSVSQGSTSGIQPTLTIQAGQKTMTIGTAQAFTGTCTGSDTVLLYLSGPGAYTNGVLLAQVPVSVVNTWNYTWNPGYRIISGSYTLVALDKNKTVSATAPFSVVGGGSVSVIATPITTSPGGTVTLTGLCTTGSSGITLTLYGPGQLASGIQLATLTLNPDNTYSYSYTFDISRPAGTYTMTVSDLQHTASASTNIQLNN</sequence>
<organism evidence="2 3">
    <name type="scientific">Methanoregula boonei (strain DSM 21154 / JCM 14090 / 6A8)</name>
    <dbReference type="NCBI Taxonomy" id="456442"/>
    <lineage>
        <taxon>Archaea</taxon>
        <taxon>Methanobacteriati</taxon>
        <taxon>Methanobacteriota</taxon>
        <taxon>Stenosarchaea group</taxon>
        <taxon>Methanomicrobia</taxon>
        <taxon>Methanomicrobiales</taxon>
        <taxon>Methanoregulaceae</taxon>
        <taxon>Methanoregula</taxon>
    </lineage>
</organism>
<evidence type="ECO:0000313" key="2">
    <source>
        <dbReference type="EMBL" id="ABS54640.1"/>
    </source>
</evidence>
<dbReference type="RefSeq" id="WP_011991128.1">
    <property type="nucleotide sequence ID" value="NC_009712.1"/>
</dbReference>
<dbReference type="Proteomes" id="UP000002408">
    <property type="component" value="Chromosome"/>
</dbReference>
<dbReference type="PANTHER" id="PTHR36194:SF1">
    <property type="entry name" value="S-LAYER-LIKE PROTEIN"/>
    <property type="match status" value="1"/>
</dbReference>
<evidence type="ECO:0000259" key="1">
    <source>
        <dbReference type="Pfam" id="PF08308"/>
    </source>
</evidence>
<dbReference type="PROSITE" id="PS51257">
    <property type="entry name" value="PROKAR_LIPOPROTEIN"/>
    <property type="match status" value="1"/>
</dbReference>
<dbReference type="InterPro" id="IPR013229">
    <property type="entry name" value="PEGA"/>
</dbReference>
<dbReference type="GeneID" id="5411290"/>
<dbReference type="HOGENOM" id="CLU_898968_0_0_2"/>
<evidence type="ECO:0000313" key="3">
    <source>
        <dbReference type="Proteomes" id="UP000002408"/>
    </source>
</evidence>
<dbReference type="OrthoDB" id="95942at2157"/>
<dbReference type="eggNOG" id="arCOG03264">
    <property type="taxonomic scope" value="Archaea"/>
</dbReference>
<name>A7I4H9_METB6</name>
<protein>
    <submittedName>
        <fullName evidence="2">PEGA domain protein</fullName>
    </submittedName>
</protein>
<proteinExistence type="predicted"/>
<reference evidence="3" key="1">
    <citation type="journal article" date="2015" name="Microbiology">
        <title>Genome of Methanoregula boonei 6A8 reveals adaptations to oligotrophic peatland environments.</title>
        <authorList>
            <person name="Braeuer S."/>
            <person name="Cadillo-Quiroz H."/>
            <person name="Kyrpides N."/>
            <person name="Woyke T."/>
            <person name="Goodwin L."/>
            <person name="Detter C."/>
            <person name="Podell S."/>
            <person name="Yavitt J.B."/>
            <person name="Zinder S.H."/>
        </authorList>
    </citation>
    <scope>NUCLEOTIDE SEQUENCE [LARGE SCALE GENOMIC DNA]</scope>
    <source>
        <strain evidence="3">DSM 21154 / JCM 14090 / 6A8</strain>
    </source>
</reference>
<dbReference type="PANTHER" id="PTHR36194">
    <property type="entry name" value="S-LAYER-LIKE PROTEIN"/>
    <property type="match status" value="1"/>
</dbReference>
<dbReference type="Pfam" id="PF08308">
    <property type="entry name" value="PEGA"/>
    <property type="match status" value="1"/>
</dbReference>
<dbReference type="STRING" id="456442.Mboo_0116"/>
<dbReference type="EMBL" id="CP000780">
    <property type="protein sequence ID" value="ABS54640.1"/>
    <property type="molecule type" value="Genomic_DNA"/>
</dbReference>
<gene>
    <name evidence="2" type="ordered locus">Mboo_0116</name>
</gene>
<keyword evidence="3" id="KW-1185">Reference proteome</keyword>
<dbReference type="AlphaFoldDB" id="A7I4H9"/>
<feature type="domain" description="PEGA" evidence="1">
    <location>
        <begin position="30"/>
        <end position="87"/>
    </location>
</feature>
<dbReference type="KEGG" id="mbn:Mboo_0116"/>